<dbReference type="InterPro" id="IPR001789">
    <property type="entry name" value="Sig_transdc_resp-reg_receiver"/>
</dbReference>
<gene>
    <name evidence="4" type="primary">cheY_6</name>
    <name evidence="4" type="ORF">SCABRO_02248</name>
</gene>
<dbReference type="AlphaFoldDB" id="A0A0B0EIZ2"/>
<sequence length="152" mass="17545">MKTIMIIENNETYHNIYKAMLKSHNYKFIQTYDGYEAMEKMDETTPDLIILDMLMDMITGDTFFMYLRNIPEYASIPVIIISSAPERLYNHLRITDPNLAFIEKRFLDREILIGEIDKKISFHENNKGIVSRLPDITASGAKNACVIGSSNN</sequence>
<comment type="caution">
    <text evidence="4">The sequence shown here is derived from an EMBL/GenBank/DDBJ whole genome shotgun (WGS) entry which is preliminary data.</text>
</comment>
<dbReference type="EMBL" id="JRYO01000158">
    <property type="protein sequence ID" value="KHE91986.1"/>
    <property type="molecule type" value="Genomic_DNA"/>
</dbReference>
<dbReference type="PROSITE" id="PS50110">
    <property type="entry name" value="RESPONSE_REGULATORY"/>
    <property type="match status" value="1"/>
</dbReference>
<dbReference type="GO" id="GO:0000160">
    <property type="term" value="P:phosphorelay signal transduction system"/>
    <property type="evidence" value="ECO:0007669"/>
    <property type="project" value="InterPro"/>
</dbReference>
<organism evidence="4 5">
    <name type="scientific">Candidatus Scalindua brodae</name>
    <dbReference type="NCBI Taxonomy" id="237368"/>
    <lineage>
        <taxon>Bacteria</taxon>
        <taxon>Pseudomonadati</taxon>
        <taxon>Planctomycetota</taxon>
        <taxon>Candidatus Brocadiia</taxon>
        <taxon>Candidatus Brocadiales</taxon>
        <taxon>Candidatus Scalinduaceae</taxon>
        <taxon>Candidatus Scalindua</taxon>
    </lineage>
</organism>
<dbReference type="PANTHER" id="PTHR44591:SF3">
    <property type="entry name" value="RESPONSE REGULATORY DOMAIN-CONTAINING PROTEIN"/>
    <property type="match status" value="1"/>
</dbReference>
<evidence type="ECO:0000313" key="4">
    <source>
        <dbReference type="EMBL" id="KHE91986.1"/>
    </source>
</evidence>
<name>A0A0B0EIZ2_9BACT</name>
<evidence type="ECO:0000259" key="3">
    <source>
        <dbReference type="PROSITE" id="PS50110"/>
    </source>
</evidence>
<dbReference type="Proteomes" id="UP000030652">
    <property type="component" value="Unassembled WGS sequence"/>
</dbReference>
<evidence type="ECO:0000256" key="2">
    <source>
        <dbReference type="PROSITE-ProRule" id="PRU00169"/>
    </source>
</evidence>
<dbReference type="InterPro" id="IPR011006">
    <property type="entry name" value="CheY-like_superfamily"/>
</dbReference>
<dbReference type="CDD" id="cd00156">
    <property type="entry name" value="REC"/>
    <property type="match status" value="1"/>
</dbReference>
<feature type="modified residue" description="4-aspartylphosphate" evidence="2">
    <location>
        <position position="52"/>
    </location>
</feature>
<feature type="domain" description="Response regulatory" evidence="3">
    <location>
        <begin position="3"/>
        <end position="119"/>
    </location>
</feature>
<dbReference type="Pfam" id="PF00072">
    <property type="entry name" value="Response_reg"/>
    <property type="match status" value="1"/>
</dbReference>
<evidence type="ECO:0000313" key="5">
    <source>
        <dbReference type="Proteomes" id="UP000030652"/>
    </source>
</evidence>
<dbReference type="PANTHER" id="PTHR44591">
    <property type="entry name" value="STRESS RESPONSE REGULATOR PROTEIN 1"/>
    <property type="match status" value="1"/>
</dbReference>
<dbReference type="InterPro" id="IPR050595">
    <property type="entry name" value="Bact_response_regulator"/>
</dbReference>
<evidence type="ECO:0000256" key="1">
    <source>
        <dbReference type="ARBA" id="ARBA00022553"/>
    </source>
</evidence>
<dbReference type="Gene3D" id="3.40.50.2300">
    <property type="match status" value="1"/>
</dbReference>
<dbReference type="SMART" id="SM00448">
    <property type="entry name" value="REC"/>
    <property type="match status" value="1"/>
</dbReference>
<proteinExistence type="predicted"/>
<dbReference type="SUPFAM" id="SSF52172">
    <property type="entry name" value="CheY-like"/>
    <property type="match status" value="1"/>
</dbReference>
<reference evidence="4 5" key="1">
    <citation type="submission" date="2014-10" db="EMBL/GenBank/DDBJ databases">
        <title>Draft genome of anammox bacterium scalindua brodae, obtained using differential coverage binning of sequence data from two enrichment reactors.</title>
        <authorList>
            <person name="Speth D.R."/>
            <person name="Russ L."/>
            <person name="Kartal B."/>
            <person name="Op den Camp H.J."/>
            <person name="Dutilh B.E."/>
            <person name="Jetten M.S."/>
        </authorList>
    </citation>
    <scope>NUCLEOTIDE SEQUENCE [LARGE SCALE GENOMIC DNA]</scope>
    <source>
        <strain evidence="4">RU1</strain>
    </source>
</reference>
<protein>
    <submittedName>
        <fullName evidence="4">Response regulator protein</fullName>
    </submittedName>
</protein>
<keyword evidence="1 2" id="KW-0597">Phosphoprotein</keyword>
<dbReference type="eggNOG" id="COG0745">
    <property type="taxonomic scope" value="Bacteria"/>
</dbReference>
<accession>A0A0B0EIZ2</accession>